<comment type="caution">
    <text evidence="1">The sequence shown here is derived from an EMBL/GenBank/DDBJ whole genome shotgun (WGS) entry which is preliminary data.</text>
</comment>
<sequence>MQYGGSLLSKIAKNSLSEALFTILNAKNMKHAAVLLQIQKNSILEARFKSPYSNL</sequence>
<dbReference type="EMBL" id="LCLH01000001">
    <property type="protein sequence ID" value="KKU14323.1"/>
    <property type="molecule type" value="Genomic_DNA"/>
</dbReference>
<dbReference type="Proteomes" id="UP000034911">
    <property type="component" value="Unassembled WGS sequence"/>
</dbReference>
<dbReference type="AlphaFoldDB" id="A0A0G1Q9B6"/>
<name>A0A0G1Q9B6_9BACT</name>
<evidence type="ECO:0000313" key="1">
    <source>
        <dbReference type="EMBL" id="KKU14323.1"/>
    </source>
</evidence>
<evidence type="ECO:0000313" key="2">
    <source>
        <dbReference type="Proteomes" id="UP000034911"/>
    </source>
</evidence>
<dbReference type="STRING" id="1619050.UX20_C0001G0015"/>
<organism evidence="1 2">
    <name type="scientific">Candidatus Magasanikbacteria bacterium GW2011_GWC2_45_8</name>
    <dbReference type="NCBI Taxonomy" id="1619050"/>
    <lineage>
        <taxon>Bacteria</taxon>
        <taxon>Candidatus Magasanikiibacteriota</taxon>
    </lineage>
</organism>
<proteinExistence type="predicted"/>
<reference evidence="1 2" key="1">
    <citation type="journal article" date="2015" name="Nature">
        <title>rRNA introns, odd ribosomes, and small enigmatic genomes across a large radiation of phyla.</title>
        <authorList>
            <person name="Brown C.T."/>
            <person name="Hug L.A."/>
            <person name="Thomas B.C."/>
            <person name="Sharon I."/>
            <person name="Castelle C.J."/>
            <person name="Singh A."/>
            <person name="Wilkins M.J."/>
            <person name="Williams K.H."/>
            <person name="Banfield J.F."/>
        </authorList>
    </citation>
    <scope>NUCLEOTIDE SEQUENCE [LARGE SCALE GENOMIC DNA]</scope>
</reference>
<accession>A0A0G1Q9B6</accession>
<protein>
    <submittedName>
        <fullName evidence="1">Uncharacterized protein</fullName>
    </submittedName>
</protein>
<gene>
    <name evidence="1" type="ORF">UX20_C0001G0015</name>
</gene>